<keyword evidence="2" id="KW-0804">Transcription</keyword>
<dbReference type="RefSeq" id="WP_209909116.1">
    <property type="nucleotide sequence ID" value="NZ_BAAAMI010000007.1"/>
</dbReference>
<feature type="domain" description="Bacterial transcriptional activator" evidence="4">
    <location>
        <begin position="119"/>
        <end position="250"/>
    </location>
</feature>
<evidence type="ECO:0000313" key="5">
    <source>
        <dbReference type="EMBL" id="MBP2375459.1"/>
    </source>
</evidence>
<evidence type="ECO:0000259" key="4">
    <source>
        <dbReference type="SMART" id="SM01043"/>
    </source>
</evidence>
<keyword evidence="1" id="KW-0805">Transcription regulation</keyword>
<organism evidence="5 6">
    <name type="scientific">Paeniglutamicibacter psychrophenolicus</name>
    <dbReference type="NCBI Taxonomy" id="257454"/>
    <lineage>
        <taxon>Bacteria</taxon>
        <taxon>Bacillati</taxon>
        <taxon>Actinomycetota</taxon>
        <taxon>Actinomycetes</taxon>
        <taxon>Micrococcales</taxon>
        <taxon>Micrococcaceae</taxon>
        <taxon>Paeniglutamicibacter</taxon>
    </lineage>
</organism>
<accession>A0ABS4WIU1</accession>
<comment type="caution">
    <text evidence="5">The sequence shown here is derived from an EMBL/GenBank/DDBJ whole genome shotgun (WGS) entry which is preliminary data.</text>
</comment>
<dbReference type="InterPro" id="IPR011990">
    <property type="entry name" value="TPR-like_helical_dom_sf"/>
</dbReference>
<dbReference type="SUPFAM" id="SSF48452">
    <property type="entry name" value="TPR-like"/>
    <property type="match status" value="1"/>
</dbReference>
<dbReference type="SMART" id="SM01043">
    <property type="entry name" value="BTAD"/>
    <property type="match status" value="1"/>
</dbReference>
<dbReference type="InterPro" id="IPR005158">
    <property type="entry name" value="BTAD"/>
</dbReference>
<dbReference type="PANTHER" id="PTHR35807:SF1">
    <property type="entry name" value="TRANSCRIPTIONAL REGULATOR REDD"/>
    <property type="match status" value="1"/>
</dbReference>
<evidence type="ECO:0000256" key="1">
    <source>
        <dbReference type="ARBA" id="ARBA00023015"/>
    </source>
</evidence>
<dbReference type="Gene3D" id="1.25.40.10">
    <property type="entry name" value="Tetratricopeptide repeat domain"/>
    <property type="match status" value="1"/>
</dbReference>
<evidence type="ECO:0000313" key="6">
    <source>
        <dbReference type="Proteomes" id="UP000766570"/>
    </source>
</evidence>
<name>A0ABS4WIU1_9MICC</name>
<proteinExistence type="predicted"/>
<dbReference type="InterPro" id="IPR051677">
    <property type="entry name" value="AfsR-DnrI-RedD_regulator"/>
</dbReference>
<feature type="region of interest" description="Disordered" evidence="3">
    <location>
        <begin position="1"/>
        <end position="23"/>
    </location>
</feature>
<protein>
    <submittedName>
        <fullName evidence="5">DNA-binding SARP family transcriptional activator</fullName>
    </submittedName>
</protein>
<sequence>MGAKKEMVQGAGTKGELSAMGDTSKMPQTGYSLHLMPLWELWGNGIRLHVCLREQRLLAVLAIHGPSKRDRVAGLLWPESCDRSAQDNLRVSIHHVTHSLPGMLTVDRHSVGISPTARVDLHRERAALEGFDGEGRTSRPRNEPLLMGWYEDWVLEEQMGLLQARTAYWHQVAARCLRHDDCRGAVEAAARVLRLDMLDEAALEIMVTAQLALGQSISAMGAIAAFRRTARHELGMSGSPALDRLEARVRGATNVSLAGFRGAPEPFNI</sequence>
<dbReference type="EMBL" id="JAGIOE010000001">
    <property type="protein sequence ID" value="MBP2375459.1"/>
    <property type="molecule type" value="Genomic_DNA"/>
</dbReference>
<reference evidence="5 6" key="1">
    <citation type="submission" date="2021-03" db="EMBL/GenBank/DDBJ databases">
        <title>Sequencing the genomes of 1000 actinobacteria strains.</title>
        <authorList>
            <person name="Klenk H.-P."/>
        </authorList>
    </citation>
    <scope>NUCLEOTIDE SEQUENCE [LARGE SCALE GENOMIC DNA]</scope>
    <source>
        <strain evidence="5 6">DSM 15454</strain>
    </source>
</reference>
<dbReference type="Proteomes" id="UP000766570">
    <property type="component" value="Unassembled WGS sequence"/>
</dbReference>
<keyword evidence="5" id="KW-0238">DNA-binding</keyword>
<dbReference type="Pfam" id="PF03704">
    <property type="entry name" value="BTAD"/>
    <property type="match status" value="1"/>
</dbReference>
<evidence type="ECO:0000256" key="3">
    <source>
        <dbReference type="SAM" id="MobiDB-lite"/>
    </source>
</evidence>
<dbReference type="GO" id="GO:0003677">
    <property type="term" value="F:DNA binding"/>
    <property type="evidence" value="ECO:0007669"/>
    <property type="project" value="UniProtKB-KW"/>
</dbReference>
<keyword evidence="6" id="KW-1185">Reference proteome</keyword>
<dbReference type="PANTHER" id="PTHR35807">
    <property type="entry name" value="TRANSCRIPTIONAL REGULATOR REDD-RELATED"/>
    <property type="match status" value="1"/>
</dbReference>
<gene>
    <name evidence="5" type="ORF">JOF46_003371</name>
</gene>
<evidence type="ECO:0000256" key="2">
    <source>
        <dbReference type="ARBA" id="ARBA00023163"/>
    </source>
</evidence>